<keyword evidence="12" id="KW-0902">Two-component regulatory system</keyword>
<dbReference type="InterPro" id="IPR036097">
    <property type="entry name" value="HisK_dim/P_sf"/>
</dbReference>
<dbReference type="SUPFAM" id="SSF103190">
    <property type="entry name" value="Sensory domain-like"/>
    <property type="match status" value="1"/>
</dbReference>
<evidence type="ECO:0000256" key="5">
    <source>
        <dbReference type="ARBA" id="ARBA00022553"/>
    </source>
</evidence>
<evidence type="ECO:0000256" key="9">
    <source>
        <dbReference type="ARBA" id="ARBA00022777"/>
    </source>
</evidence>
<dbReference type="EMBL" id="JACOMF010000001">
    <property type="protein sequence ID" value="MBC4013840.1"/>
    <property type="molecule type" value="Genomic_DNA"/>
</dbReference>
<dbReference type="PROSITE" id="PS50109">
    <property type="entry name" value="HIS_KIN"/>
    <property type="match status" value="1"/>
</dbReference>
<reference evidence="15" key="1">
    <citation type="submission" date="2020-08" db="EMBL/GenBank/DDBJ databases">
        <authorList>
            <person name="Hu Y."/>
            <person name="Nguyen S.V."/>
            <person name="Li F."/>
            <person name="Fanning S."/>
        </authorList>
    </citation>
    <scope>NUCLEOTIDE SEQUENCE</scope>
    <source>
        <strain evidence="15">SYSU D8009</strain>
    </source>
</reference>
<dbReference type="Pfam" id="PF00512">
    <property type="entry name" value="HisKA"/>
    <property type="match status" value="1"/>
</dbReference>
<evidence type="ECO:0000256" key="4">
    <source>
        <dbReference type="ARBA" id="ARBA00022475"/>
    </source>
</evidence>
<keyword evidence="10" id="KW-0067">ATP-binding</keyword>
<gene>
    <name evidence="15" type="ORF">H7965_00775</name>
</gene>
<dbReference type="InterPro" id="IPR003594">
    <property type="entry name" value="HATPase_dom"/>
</dbReference>
<dbReference type="InterPro" id="IPR003661">
    <property type="entry name" value="HisK_dim/P_dom"/>
</dbReference>
<feature type="domain" description="Histidine kinase" evidence="14">
    <location>
        <begin position="214"/>
        <end position="421"/>
    </location>
</feature>
<dbReference type="GO" id="GO:0000155">
    <property type="term" value="F:phosphorelay sensor kinase activity"/>
    <property type="evidence" value="ECO:0007669"/>
    <property type="project" value="InterPro"/>
</dbReference>
<evidence type="ECO:0000256" key="1">
    <source>
        <dbReference type="ARBA" id="ARBA00000085"/>
    </source>
</evidence>
<dbReference type="PRINTS" id="PR00344">
    <property type="entry name" value="BCTRLSENSOR"/>
</dbReference>
<feature type="transmembrane region" description="Helical" evidence="13">
    <location>
        <begin position="165"/>
        <end position="185"/>
    </location>
</feature>
<evidence type="ECO:0000256" key="11">
    <source>
        <dbReference type="ARBA" id="ARBA00022989"/>
    </source>
</evidence>
<evidence type="ECO:0000256" key="10">
    <source>
        <dbReference type="ARBA" id="ARBA00022840"/>
    </source>
</evidence>
<organism evidence="15 16">
    <name type="scientific">Siccirubricoccus deserti</name>
    <dbReference type="NCBI Taxonomy" id="2013562"/>
    <lineage>
        <taxon>Bacteria</taxon>
        <taxon>Pseudomonadati</taxon>
        <taxon>Pseudomonadota</taxon>
        <taxon>Alphaproteobacteria</taxon>
        <taxon>Acetobacterales</taxon>
        <taxon>Roseomonadaceae</taxon>
        <taxon>Siccirubricoccus</taxon>
    </lineage>
</organism>
<evidence type="ECO:0000256" key="7">
    <source>
        <dbReference type="ARBA" id="ARBA00022692"/>
    </source>
</evidence>
<dbReference type="CDD" id="cd00082">
    <property type="entry name" value="HisKA"/>
    <property type="match status" value="1"/>
</dbReference>
<dbReference type="EC" id="2.7.13.3" evidence="3"/>
<evidence type="ECO:0000256" key="2">
    <source>
        <dbReference type="ARBA" id="ARBA00004651"/>
    </source>
</evidence>
<dbReference type="InterPro" id="IPR029151">
    <property type="entry name" value="Sensor-like_sf"/>
</dbReference>
<dbReference type="Pfam" id="PF02518">
    <property type="entry name" value="HATPase_c"/>
    <property type="match status" value="1"/>
</dbReference>
<keyword evidence="6" id="KW-0808">Transferase</keyword>
<keyword evidence="4" id="KW-1003">Cell membrane</keyword>
<proteinExistence type="predicted"/>
<comment type="catalytic activity">
    <reaction evidence="1">
        <text>ATP + protein L-histidine = ADP + protein N-phospho-L-histidine.</text>
        <dbReference type="EC" id="2.7.13.3"/>
    </reaction>
</comment>
<dbReference type="Gene3D" id="3.30.565.10">
    <property type="entry name" value="Histidine kinase-like ATPase, C-terminal domain"/>
    <property type="match status" value="1"/>
</dbReference>
<evidence type="ECO:0000259" key="14">
    <source>
        <dbReference type="PROSITE" id="PS50109"/>
    </source>
</evidence>
<keyword evidence="11 13" id="KW-1133">Transmembrane helix</keyword>
<accession>A0A9X0UEV7</accession>
<dbReference type="AlphaFoldDB" id="A0A9X0UEV7"/>
<dbReference type="InterPro" id="IPR005467">
    <property type="entry name" value="His_kinase_dom"/>
</dbReference>
<evidence type="ECO:0000256" key="12">
    <source>
        <dbReference type="ARBA" id="ARBA00023012"/>
    </source>
</evidence>
<protein>
    <recommendedName>
        <fullName evidence="3">histidine kinase</fullName>
        <ecNumber evidence="3">2.7.13.3</ecNumber>
    </recommendedName>
</protein>
<evidence type="ECO:0000256" key="8">
    <source>
        <dbReference type="ARBA" id="ARBA00022741"/>
    </source>
</evidence>
<evidence type="ECO:0000313" key="15">
    <source>
        <dbReference type="EMBL" id="MBC4013840.1"/>
    </source>
</evidence>
<dbReference type="GO" id="GO:0005524">
    <property type="term" value="F:ATP binding"/>
    <property type="evidence" value="ECO:0007669"/>
    <property type="project" value="UniProtKB-KW"/>
</dbReference>
<dbReference type="Gene3D" id="1.10.287.130">
    <property type="match status" value="1"/>
</dbReference>
<dbReference type="GO" id="GO:0005886">
    <property type="term" value="C:plasma membrane"/>
    <property type="evidence" value="ECO:0007669"/>
    <property type="project" value="UniProtKB-SubCell"/>
</dbReference>
<dbReference type="SUPFAM" id="SSF55874">
    <property type="entry name" value="ATPase domain of HSP90 chaperone/DNA topoisomerase II/histidine kinase"/>
    <property type="match status" value="1"/>
</dbReference>
<keyword evidence="8" id="KW-0547">Nucleotide-binding</keyword>
<keyword evidence="9" id="KW-0418">Kinase</keyword>
<dbReference type="SMART" id="SM00387">
    <property type="entry name" value="HATPase_c"/>
    <property type="match status" value="1"/>
</dbReference>
<dbReference type="PANTHER" id="PTHR43065:SF10">
    <property type="entry name" value="PEROXIDE STRESS-ACTIVATED HISTIDINE KINASE MAK3"/>
    <property type="match status" value="1"/>
</dbReference>
<dbReference type="InterPro" id="IPR036890">
    <property type="entry name" value="HATPase_C_sf"/>
</dbReference>
<dbReference type="Proteomes" id="UP000600101">
    <property type="component" value="Unassembled WGS sequence"/>
</dbReference>
<comment type="caution">
    <text evidence="15">The sequence shown here is derived from an EMBL/GenBank/DDBJ whole genome shotgun (WGS) entry which is preliminary data.</text>
</comment>
<keyword evidence="7 13" id="KW-0812">Transmembrane</keyword>
<evidence type="ECO:0000256" key="6">
    <source>
        <dbReference type="ARBA" id="ARBA00022679"/>
    </source>
</evidence>
<keyword evidence="13" id="KW-0472">Membrane</keyword>
<evidence type="ECO:0000256" key="13">
    <source>
        <dbReference type="SAM" id="Phobius"/>
    </source>
</evidence>
<sequence>MLLTHFLTRQMLQRDAEVSADFIQTMVAVGQSYEYFDHRAAPDARQGLEAFLNNVSQWPDVVRANVFAADGTVLWSSSARLIGRRAGTNPDLASALAGRVEVQSGVIGQGGKSEHATFGPEAKGLRFVEAYLPVWDAERRRVIGVAEIYRLPASLFRSIDAGVRMVWAGALASAVFLYLTLFWMMRRADRLLRIQREQLVEAETLATVGAFASAVAHGVRNPLAAMRSSAELALEEKDETVRRAMLADILREADRLGRWVRDLLLGARGEAMAPGAVDVNALLQESARSFTAIAEQHGIRLVLRVRPVPPARAEAGLLARAVDNIIANAIEGTPRGGEVMIESRAERAQGPVEIRIADNGKGMQAAAGRGIARPFHSTKPHGTGLGLVLARRIVASYAGSLLLESAEGRGTTVTIRLQPALG</sequence>
<keyword evidence="16" id="KW-1185">Reference proteome</keyword>
<evidence type="ECO:0000313" key="16">
    <source>
        <dbReference type="Proteomes" id="UP000600101"/>
    </source>
</evidence>
<keyword evidence="5" id="KW-0597">Phosphoprotein</keyword>
<dbReference type="RefSeq" id="WP_186768606.1">
    <property type="nucleotide sequence ID" value="NZ_JACOMF010000001.1"/>
</dbReference>
<evidence type="ECO:0000256" key="3">
    <source>
        <dbReference type="ARBA" id="ARBA00012438"/>
    </source>
</evidence>
<dbReference type="InterPro" id="IPR004358">
    <property type="entry name" value="Sig_transdc_His_kin-like_C"/>
</dbReference>
<dbReference type="SUPFAM" id="SSF47384">
    <property type="entry name" value="Homodimeric domain of signal transducing histidine kinase"/>
    <property type="match status" value="1"/>
</dbReference>
<comment type="subcellular location">
    <subcellularLocation>
        <location evidence="2">Cell membrane</location>
        <topology evidence="2">Multi-pass membrane protein</topology>
    </subcellularLocation>
</comment>
<dbReference type="PANTHER" id="PTHR43065">
    <property type="entry name" value="SENSOR HISTIDINE KINASE"/>
    <property type="match status" value="1"/>
</dbReference>
<name>A0A9X0UEV7_9PROT</name>
<dbReference type="SMART" id="SM00388">
    <property type="entry name" value="HisKA"/>
    <property type="match status" value="1"/>
</dbReference>